<dbReference type="AlphaFoldDB" id="X0VFR3"/>
<organism evidence="2">
    <name type="scientific">marine sediment metagenome</name>
    <dbReference type="NCBI Taxonomy" id="412755"/>
    <lineage>
        <taxon>unclassified sequences</taxon>
        <taxon>metagenomes</taxon>
        <taxon>ecological metagenomes</taxon>
    </lineage>
</organism>
<dbReference type="EMBL" id="BARS01030032">
    <property type="protein sequence ID" value="GAG17140.1"/>
    <property type="molecule type" value="Genomic_DNA"/>
</dbReference>
<proteinExistence type="predicted"/>
<feature type="coiled-coil region" evidence="1">
    <location>
        <begin position="142"/>
        <end position="200"/>
    </location>
</feature>
<sequence>FESIASLRDKGANPIQYPGIAVSELQAEAYPDIRPMVLERSAEETFDLVHEAVTRLDWKIVTNRKPAGSGQGLIEAVSKTLVMGFADDIVIRVAAGVGEARIDVRSASRYGEHDFGANARRIRRLFTEVKAGLEKGERLALDAALAKRAKEARDEAKRLRKLRAKAKKKEEARLAVLREKAKAEELKRLSELQREDLRIEQGLGLLGIPGEPVQRAPRRARAWNQGADKFWQQFGE</sequence>
<gene>
    <name evidence="2" type="ORF">S01H1_46876</name>
</gene>
<accession>X0VFR3</accession>
<reference evidence="2" key="1">
    <citation type="journal article" date="2014" name="Front. Microbiol.">
        <title>High frequency of phylogenetically diverse reductive dehalogenase-homologous genes in deep subseafloor sedimentary metagenomes.</title>
        <authorList>
            <person name="Kawai M."/>
            <person name="Futagami T."/>
            <person name="Toyoda A."/>
            <person name="Takaki Y."/>
            <person name="Nishi S."/>
            <person name="Hori S."/>
            <person name="Arai W."/>
            <person name="Tsubouchi T."/>
            <person name="Morono Y."/>
            <person name="Uchiyama I."/>
            <person name="Ito T."/>
            <person name="Fujiyama A."/>
            <person name="Inagaki F."/>
            <person name="Takami H."/>
        </authorList>
    </citation>
    <scope>NUCLEOTIDE SEQUENCE</scope>
    <source>
        <strain evidence="2">Expedition CK06-06</strain>
    </source>
</reference>
<name>X0VFR3_9ZZZZ</name>
<protein>
    <recommendedName>
        <fullName evidence="3">DUF1499 domain-containing protein</fullName>
    </recommendedName>
</protein>
<dbReference type="Pfam" id="PF07386">
    <property type="entry name" value="DUF1499"/>
    <property type="match status" value="1"/>
</dbReference>
<comment type="caution">
    <text evidence="2">The sequence shown here is derived from an EMBL/GenBank/DDBJ whole genome shotgun (WGS) entry which is preliminary data.</text>
</comment>
<evidence type="ECO:0008006" key="3">
    <source>
        <dbReference type="Google" id="ProtNLM"/>
    </source>
</evidence>
<keyword evidence="1" id="KW-0175">Coiled coil</keyword>
<evidence type="ECO:0000313" key="2">
    <source>
        <dbReference type="EMBL" id="GAG17140.1"/>
    </source>
</evidence>
<dbReference type="InterPro" id="IPR010865">
    <property type="entry name" value="DUF1499"/>
</dbReference>
<feature type="non-terminal residue" evidence="2">
    <location>
        <position position="1"/>
    </location>
</feature>
<evidence type="ECO:0000256" key="1">
    <source>
        <dbReference type="SAM" id="Coils"/>
    </source>
</evidence>